<dbReference type="RefSeq" id="WP_166180736.1">
    <property type="nucleotide sequence ID" value="NZ_CP045120.1"/>
</dbReference>
<name>A0A6G8QG08_9ACTN</name>
<dbReference type="KEGG" id="rub:GBA63_22295"/>
<geneLocation type="plasmid" evidence="1 2">
    <name>unnamed1</name>
</geneLocation>
<evidence type="ECO:0000313" key="2">
    <source>
        <dbReference type="Proteomes" id="UP000501452"/>
    </source>
</evidence>
<keyword evidence="2" id="KW-1185">Reference proteome</keyword>
<evidence type="ECO:0008006" key="3">
    <source>
        <dbReference type="Google" id="ProtNLM"/>
    </source>
</evidence>
<evidence type="ECO:0000313" key="1">
    <source>
        <dbReference type="EMBL" id="QIN85434.1"/>
    </source>
</evidence>
<keyword evidence="1" id="KW-0614">Plasmid</keyword>
<accession>A0A6G8QG08</accession>
<reference evidence="1 2" key="1">
    <citation type="submission" date="2019-10" db="EMBL/GenBank/DDBJ databases">
        <title>Rubrobacter sp nov SCSIO 52090 isolated from a deep-sea sediment in the South China Sea.</title>
        <authorList>
            <person name="Chen R.W."/>
        </authorList>
    </citation>
    <scope>NUCLEOTIDE SEQUENCE [LARGE SCALE GENOMIC DNA]</scope>
    <source>
        <strain evidence="1 2">SCSIO 52909</strain>
        <plasmid evidence="1 2">unnamed1</plasmid>
    </source>
</reference>
<proteinExistence type="predicted"/>
<dbReference type="Proteomes" id="UP000501452">
    <property type="component" value="Plasmid unnamed1"/>
</dbReference>
<dbReference type="AlphaFoldDB" id="A0A6G8QG08"/>
<sequence length="639" mass="70198">MAFSRGQTQVLYGFLPGSVFEHDDYGFCRVTGVELREEGVNRNALFDALSDVLYQRQDESLRAGFADPRDERNRNGYVVGRPTNVKFEPYPSLLECRSCGRVYRLRDLVGRREGEPGRCPACGGVLAQLRYVQAHNCGRLEQLHYPRCRIHGASYVRLLDTGRVTSARWLCGACGGAEIGRLRMTPCNCAYSNRVAQNQWERGLKTVPVTDPALHLGQVVPFVNFDEQQEGQLYNEPQTLALILARTWGVLSEAVPAVLERRRSRRARGAENGEMDETVAAMARQLEEIEPDNPLVRQWREQQERAAHPPGSEAVDRVRALLGPAAPADDAAPPRQLVEHVAVLDTLRTTDAPTAAGWARARGDLEGAEGLEEAVSGASRDLGIADLRVVNDFPAALCAVGYTRITRDPGRSILVPFPPDDLENKTPLYVVAAETEGVYLRLDPVRVSSWLVENAFVQGPSPATEEEAWAWLYGVAPGLLQNRWEPEYGEGPAVAVRTLLHTVSHVLLRHVEWSGFGQNSVGEYLLPGALAGVLYANRYADTKIGGLTALFEQRLGTWLTNSASSGRECVYDPFCTDEGGACVGCLHREHNCPSFNGELSRAALYGGPTPQGESGNLSLGVPVIRHGYWENARTYPAAV</sequence>
<dbReference type="EMBL" id="CP045120">
    <property type="protein sequence ID" value="QIN85434.1"/>
    <property type="molecule type" value="Genomic_DNA"/>
</dbReference>
<gene>
    <name evidence="1" type="ORF">GBA63_22295</name>
</gene>
<organism evidence="1 2">
    <name type="scientific">Rubrobacter tropicus</name>
    <dbReference type="NCBI Taxonomy" id="2653851"/>
    <lineage>
        <taxon>Bacteria</taxon>
        <taxon>Bacillati</taxon>
        <taxon>Actinomycetota</taxon>
        <taxon>Rubrobacteria</taxon>
        <taxon>Rubrobacterales</taxon>
        <taxon>Rubrobacteraceae</taxon>
        <taxon>Rubrobacter</taxon>
    </lineage>
</organism>
<protein>
    <recommendedName>
        <fullName evidence="3">DUF1998 domain-containing protein</fullName>
    </recommendedName>
</protein>